<sequence length="526" mass="56030">MSSSDDASNVPTVTLDVDRISGITAARLAICLLGHVLYLKNQVPFPVPQLHKMKPSATDAHNRATKKQEALLAAFDLLSSHLGTTFTALSTALARCKQYRDSPRLSRPPATAHLLFMLGPSATAVNAAKARVLLEVAGLDVKVFGERDDGGGGHGEECDSDDGDADGELGESSDEEDDDDEKEATPPPPSPSPSPSPTPPPSSPPQTHSEHPTRAPHSQPPPSPDHDHNPKSNSDSPDSAPEGPFESSHAASDSTDSSDHHDNGQDYGQGYVTPPPLISPSSDDTDGGGGDAHWLSSSSDADGQPLVSASSDEGEENDESYSSSSEEEPAQGSAAPAPQTPSISQLEQHRADIHPPPQNPSPTEPTTRPRRNHNNNQDVQAIPIPSISLDDEQSLKAAERLLSRALAEANGNAKVGFSDEISPTQTHILLRAPRRFDHPAWLPLQNYTRALDGVLQCVSRNTGEGAQAAGKSYGRSGRKGGVKTDVVRVRCRGERGDGDTKNENEEDEEAEMIWWHWDGKLVGYAD</sequence>
<dbReference type="AlphaFoldDB" id="A0A4Y7PTM7"/>
<gene>
    <name evidence="2" type="ORF">BD410DRAFT_822410</name>
</gene>
<dbReference type="VEuPathDB" id="FungiDB:BD410DRAFT_822410"/>
<feature type="compositionally biased region" description="Pro residues" evidence="1">
    <location>
        <begin position="185"/>
        <end position="204"/>
    </location>
</feature>
<feature type="compositionally biased region" description="Acidic residues" evidence="1">
    <location>
        <begin position="158"/>
        <end position="182"/>
    </location>
</feature>
<feature type="compositionally biased region" description="Pro residues" evidence="1">
    <location>
        <begin position="354"/>
        <end position="363"/>
    </location>
</feature>
<dbReference type="STRING" id="50990.A0A4Y7PTM7"/>
<proteinExistence type="predicted"/>
<dbReference type="InterPro" id="IPR053729">
    <property type="entry name" value="MAD2L1BP_domain_sf"/>
</dbReference>
<feature type="compositionally biased region" description="Acidic residues" evidence="1">
    <location>
        <begin position="312"/>
        <end position="329"/>
    </location>
</feature>
<dbReference type="OrthoDB" id="2387165at2759"/>
<dbReference type="Proteomes" id="UP000294933">
    <property type="component" value="Unassembled WGS sequence"/>
</dbReference>
<name>A0A4Y7PTM7_9AGAM</name>
<feature type="compositionally biased region" description="Basic and acidic residues" evidence="1">
    <location>
        <begin position="146"/>
        <end position="157"/>
    </location>
</feature>
<evidence type="ECO:0000313" key="2">
    <source>
        <dbReference type="EMBL" id="TDL18428.1"/>
    </source>
</evidence>
<dbReference type="EMBL" id="ML170208">
    <property type="protein sequence ID" value="TDL18428.1"/>
    <property type="molecule type" value="Genomic_DNA"/>
</dbReference>
<evidence type="ECO:0000313" key="3">
    <source>
        <dbReference type="Proteomes" id="UP000294933"/>
    </source>
</evidence>
<feature type="region of interest" description="Disordered" evidence="1">
    <location>
        <begin position="146"/>
        <end position="377"/>
    </location>
</feature>
<accession>A0A4Y7PTM7</accession>
<protein>
    <submittedName>
        <fullName evidence="2">Uncharacterized protein</fullName>
    </submittedName>
</protein>
<keyword evidence="3" id="KW-1185">Reference proteome</keyword>
<reference evidence="2 3" key="1">
    <citation type="submission" date="2018-06" db="EMBL/GenBank/DDBJ databases">
        <title>A transcriptomic atlas of mushroom development highlights an independent origin of complex multicellularity.</title>
        <authorList>
            <consortium name="DOE Joint Genome Institute"/>
            <person name="Krizsan K."/>
            <person name="Almasi E."/>
            <person name="Merenyi Z."/>
            <person name="Sahu N."/>
            <person name="Viragh M."/>
            <person name="Koszo T."/>
            <person name="Mondo S."/>
            <person name="Kiss B."/>
            <person name="Balint B."/>
            <person name="Kues U."/>
            <person name="Barry K."/>
            <person name="Hegedus J.C."/>
            <person name="Henrissat B."/>
            <person name="Johnson J."/>
            <person name="Lipzen A."/>
            <person name="Ohm R."/>
            <person name="Nagy I."/>
            <person name="Pangilinan J."/>
            <person name="Yan J."/>
            <person name="Xiong Y."/>
            <person name="Grigoriev I.V."/>
            <person name="Hibbett D.S."/>
            <person name="Nagy L.G."/>
        </authorList>
    </citation>
    <scope>NUCLEOTIDE SEQUENCE [LARGE SCALE GENOMIC DNA]</scope>
    <source>
        <strain evidence="2 3">SZMC22713</strain>
    </source>
</reference>
<evidence type="ECO:0000256" key="1">
    <source>
        <dbReference type="SAM" id="MobiDB-lite"/>
    </source>
</evidence>
<organism evidence="2 3">
    <name type="scientific">Rickenella mellea</name>
    <dbReference type="NCBI Taxonomy" id="50990"/>
    <lineage>
        <taxon>Eukaryota</taxon>
        <taxon>Fungi</taxon>
        <taxon>Dikarya</taxon>
        <taxon>Basidiomycota</taxon>
        <taxon>Agaricomycotina</taxon>
        <taxon>Agaricomycetes</taxon>
        <taxon>Hymenochaetales</taxon>
        <taxon>Rickenellaceae</taxon>
        <taxon>Rickenella</taxon>
    </lineage>
</organism>
<dbReference type="Gene3D" id="3.30.900.20">
    <property type="match status" value="1"/>
</dbReference>